<reference evidence="3 4" key="1">
    <citation type="submission" date="2023-08" db="EMBL/GenBank/DDBJ databases">
        <title>Complete genome sequence of Geobacillus thermodenitrificans K1041, a genetically tractable strain representative of the genus Geobacillus.</title>
        <authorList>
            <person name="Kani S."/>
            <person name="Suzuki H."/>
        </authorList>
    </citation>
    <scope>NUCLEOTIDE SEQUENCE [LARGE SCALE GENOMIC DNA]</scope>
    <source>
        <strain evidence="3 4">K1041</strain>
    </source>
</reference>
<evidence type="ECO:0000313" key="4">
    <source>
        <dbReference type="Proteomes" id="UP001297580"/>
    </source>
</evidence>
<proteinExistence type="predicted"/>
<keyword evidence="4" id="KW-1185">Reference proteome</keyword>
<feature type="domain" description="Cas12f1-like TNB" evidence="2">
    <location>
        <begin position="15"/>
        <end position="49"/>
    </location>
</feature>
<dbReference type="Pfam" id="PF07282">
    <property type="entry name" value="Cas12f1-like_TNB"/>
    <property type="match status" value="1"/>
</dbReference>
<dbReference type="Proteomes" id="UP001297580">
    <property type="component" value="Chromosome"/>
</dbReference>
<protein>
    <submittedName>
        <fullName evidence="3">Zinc ribbon domain-containing protein</fullName>
    </submittedName>
</protein>
<evidence type="ECO:0000256" key="1">
    <source>
        <dbReference type="ARBA" id="ARBA00023125"/>
    </source>
</evidence>
<accession>A0ABY9Q737</accession>
<evidence type="ECO:0000313" key="3">
    <source>
        <dbReference type="EMBL" id="WMV74725.1"/>
    </source>
</evidence>
<evidence type="ECO:0000259" key="2">
    <source>
        <dbReference type="Pfam" id="PF07282"/>
    </source>
</evidence>
<dbReference type="InterPro" id="IPR010095">
    <property type="entry name" value="Cas12f1-like_TNB"/>
</dbReference>
<organism evidence="3 4">
    <name type="scientific">Geobacillus thermodenitrificans</name>
    <dbReference type="NCBI Taxonomy" id="33940"/>
    <lineage>
        <taxon>Bacteria</taxon>
        <taxon>Bacillati</taxon>
        <taxon>Bacillota</taxon>
        <taxon>Bacilli</taxon>
        <taxon>Bacillales</taxon>
        <taxon>Anoxybacillaceae</taxon>
        <taxon>Geobacillus</taxon>
    </lineage>
</organism>
<dbReference type="EMBL" id="CP133461">
    <property type="protein sequence ID" value="WMV74725.1"/>
    <property type="molecule type" value="Genomic_DNA"/>
</dbReference>
<sequence length="73" mass="8338">MSATRFHRVNGARGCGHWQVEVKSFNIRSRACRNCGVERDRDHNAARNILQEGLRLQLLNCGTHRDGLVNRLP</sequence>
<name>A0ABY9Q737_GEOTD</name>
<gene>
    <name evidence="3" type="ORF">HSX42_10425</name>
</gene>
<keyword evidence="1" id="KW-0238">DNA-binding</keyword>
<dbReference type="RefSeq" id="WP_306304594.1">
    <property type="nucleotide sequence ID" value="NZ_CP020030.1"/>
</dbReference>